<name>A0A498L012_9EURY</name>
<protein>
    <submittedName>
        <fullName evidence="2">Phosphonate C-P lyase system protein PhnG</fullName>
    </submittedName>
</protein>
<dbReference type="GO" id="GO:0016829">
    <property type="term" value="F:lyase activity"/>
    <property type="evidence" value="ECO:0007669"/>
    <property type="project" value="UniProtKB-KW"/>
</dbReference>
<proteinExistence type="predicted"/>
<feature type="compositionally biased region" description="Basic and acidic residues" evidence="1">
    <location>
        <begin position="120"/>
        <end position="132"/>
    </location>
</feature>
<comment type="caution">
    <text evidence="2">The sequence shown here is derived from an EMBL/GenBank/DDBJ whole genome shotgun (WGS) entry which is preliminary data.</text>
</comment>
<accession>A0A498L012</accession>
<dbReference type="OrthoDB" id="182774at2157"/>
<dbReference type="EMBL" id="RDFA01000005">
    <property type="protein sequence ID" value="RXK47843.1"/>
    <property type="molecule type" value="Genomic_DNA"/>
</dbReference>
<gene>
    <name evidence="2" type="primary">phnG</name>
    <name evidence="2" type="ORF">EAF64_14430</name>
</gene>
<keyword evidence="3" id="KW-1185">Reference proteome</keyword>
<dbReference type="NCBIfam" id="TIGR03293">
    <property type="entry name" value="PhnG_redo"/>
    <property type="match status" value="1"/>
</dbReference>
<dbReference type="AlphaFoldDB" id="A0A498L012"/>
<evidence type="ECO:0000313" key="2">
    <source>
        <dbReference type="EMBL" id="RXK47843.1"/>
    </source>
</evidence>
<sequence>MTDPYDRSDRFELLAACDAETLVAHADAVVEGGTEVRVLQAPTPQLVMQQVVEPVARQPFNLGEVLVTAAEVELDGEKGFAMRPGKAEKPALSGAVVDAAVEGDHPLAEEMVGSLSSAAAERDREQRERWGETRQTTVEFEEMEDHT</sequence>
<keyword evidence="2" id="KW-0456">Lyase</keyword>
<dbReference type="GO" id="GO:0019634">
    <property type="term" value="P:organic phosphonate metabolic process"/>
    <property type="evidence" value="ECO:0007669"/>
    <property type="project" value="InterPro"/>
</dbReference>
<reference evidence="2 3" key="1">
    <citation type="submission" date="2019-01" db="EMBL/GenBank/DDBJ databases">
        <title>Halorientalis sp. F13-25 a new haloarchaeum isolated from hypersaline water.</title>
        <authorList>
            <person name="Ana D.-V."/>
            <person name="Cristina S.-P."/>
            <person name="Antonio V."/>
        </authorList>
    </citation>
    <scope>NUCLEOTIDE SEQUENCE [LARGE SCALE GENOMIC DNA]</scope>
    <source>
        <strain evidence="2 3">F13-25</strain>
    </source>
</reference>
<organism evidence="2 3">
    <name type="scientific">Halorientalis pallida</name>
    <dbReference type="NCBI Taxonomy" id="2479928"/>
    <lineage>
        <taxon>Archaea</taxon>
        <taxon>Methanobacteriati</taxon>
        <taxon>Methanobacteriota</taxon>
        <taxon>Stenosarchaea group</taxon>
        <taxon>Halobacteria</taxon>
        <taxon>Halobacteriales</taxon>
        <taxon>Haloarculaceae</taxon>
        <taxon>Halorientalis</taxon>
    </lineage>
</organism>
<feature type="region of interest" description="Disordered" evidence="1">
    <location>
        <begin position="113"/>
        <end position="147"/>
    </location>
</feature>
<dbReference type="Pfam" id="PF06754">
    <property type="entry name" value="PhnG"/>
    <property type="match status" value="1"/>
</dbReference>
<dbReference type="GO" id="GO:0015716">
    <property type="term" value="P:organic phosphonate transport"/>
    <property type="evidence" value="ECO:0007669"/>
    <property type="project" value="InterPro"/>
</dbReference>
<dbReference type="RefSeq" id="WP_129069695.1">
    <property type="nucleotide sequence ID" value="NZ_RDFA01000005.1"/>
</dbReference>
<evidence type="ECO:0000313" key="3">
    <source>
        <dbReference type="Proteomes" id="UP000289691"/>
    </source>
</evidence>
<dbReference type="InterPro" id="IPR009609">
    <property type="entry name" value="Phosphonate_metab_PhnG"/>
</dbReference>
<evidence type="ECO:0000256" key="1">
    <source>
        <dbReference type="SAM" id="MobiDB-lite"/>
    </source>
</evidence>
<dbReference type="Proteomes" id="UP000289691">
    <property type="component" value="Unassembled WGS sequence"/>
</dbReference>